<evidence type="ECO:0000313" key="3">
    <source>
        <dbReference type="Proteomes" id="UP000292447"/>
    </source>
</evidence>
<accession>A0A4P6XL99</accession>
<gene>
    <name evidence="2" type="ORF">METSCH_B07350</name>
</gene>
<sequence>MHRFSLLILHAVFPAVMAGIIGLAHANGLSGVLADTEYKFLGIGPSGNLTSPTLEVSVYIEPPQNETLHMENQLKDFVTRLRAFSHDTGFAIDEFEWVAEELERKLSSLTNTVESSMPSRKLAIQLEFAQFMFYAMIDLVAHLKYFGSLDLLEIQLTNKLIELKFGALALVDYWGVPDNQIQGYTLAVIRLSQTLDLCKAHFENLDAVPYVPRYMFETRLSEMHLIVGLLDARIPRHEDGRGASAAK</sequence>
<feature type="chain" id="PRO_5020749223" evidence="1">
    <location>
        <begin position="19"/>
        <end position="247"/>
    </location>
</feature>
<evidence type="ECO:0000313" key="2">
    <source>
        <dbReference type="EMBL" id="QBM87529.1"/>
    </source>
</evidence>
<evidence type="ECO:0000256" key="1">
    <source>
        <dbReference type="SAM" id="SignalP"/>
    </source>
</evidence>
<dbReference type="AlphaFoldDB" id="A0A4P6XL99"/>
<organism evidence="2 3">
    <name type="scientific">Metschnikowia aff. pulcherrima</name>
    <dbReference type="NCBI Taxonomy" id="2163413"/>
    <lineage>
        <taxon>Eukaryota</taxon>
        <taxon>Fungi</taxon>
        <taxon>Dikarya</taxon>
        <taxon>Ascomycota</taxon>
        <taxon>Saccharomycotina</taxon>
        <taxon>Pichiomycetes</taxon>
        <taxon>Metschnikowiaceae</taxon>
        <taxon>Metschnikowia</taxon>
    </lineage>
</organism>
<reference evidence="3" key="1">
    <citation type="submission" date="2019-03" db="EMBL/GenBank/DDBJ databases">
        <title>Snf2 controls pulcherriminic acid biosynthesis and connects pigmentation and antifungal activity of the yeast Metschnikowia pulcherrima.</title>
        <authorList>
            <person name="Gore-Lloyd D."/>
            <person name="Sumann I."/>
            <person name="Brachmann A.O."/>
            <person name="Schneeberger K."/>
            <person name="Ortiz-Merino R.A."/>
            <person name="Moreno-Beltran M."/>
            <person name="Schlaefli M."/>
            <person name="Kirner P."/>
            <person name="Santos Kron A."/>
            <person name="Wolfe K.H."/>
            <person name="Piel J."/>
            <person name="Ahrens C.H."/>
            <person name="Henk D."/>
            <person name="Freimoser F.M."/>
        </authorList>
    </citation>
    <scope>NUCLEOTIDE SEQUENCE [LARGE SCALE GENOMIC DNA]</scope>
    <source>
        <strain evidence="3">APC 1.2</strain>
    </source>
</reference>
<keyword evidence="3" id="KW-1185">Reference proteome</keyword>
<dbReference type="Proteomes" id="UP000292447">
    <property type="component" value="Chromosome II"/>
</dbReference>
<protein>
    <submittedName>
        <fullName evidence="2">Uncharacterized protein</fullName>
    </submittedName>
</protein>
<proteinExistence type="predicted"/>
<keyword evidence="1" id="KW-0732">Signal</keyword>
<feature type="signal peptide" evidence="1">
    <location>
        <begin position="1"/>
        <end position="18"/>
    </location>
</feature>
<dbReference type="EMBL" id="CP034457">
    <property type="protein sequence ID" value="QBM87529.1"/>
    <property type="molecule type" value="Genomic_DNA"/>
</dbReference>
<name>A0A4P6XL99_9ASCO</name>